<keyword evidence="6" id="KW-0812">Transmembrane</keyword>
<reference evidence="14 15" key="1">
    <citation type="submission" date="2024-05" db="EMBL/GenBank/DDBJ databases">
        <title>Haplotype-resolved chromosome-level genome assembly of Huyou (Citrus changshanensis).</title>
        <authorList>
            <person name="Miao C."/>
            <person name="Chen W."/>
            <person name="Wu Y."/>
            <person name="Wang L."/>
            <person name="Zhao S."/>
            <person name="Grierson D."/>
            <person name="Xu C."/>
            <person name="Chen K."/>
        </authorList>
    </citation>
    <scope>NUCLEOTIDE SEQUENCE [LARGE SCALE GENOMIC DNA]</scope>
    <source>
        <strain evidence="14">01-14</strain>
        <tissue evidence="14">Leaf</tissue>
    </source>
</reference>
<keyword evidence="9" id="KW-1133">Transmembrane helix</keyword>
<evidence type="ECO:0000256" key="7">
    <source>
        <dbReference type="ARBA" id="ARBA00022729"/>
    </source>
</evidence>
<keyword evidence="5" id="KW-0433">Leucine-rich repeat</keyword>
<keyword evidence="8" id="KW-0677">Repeat</keyword>
<evidence type="ECO:0000256" key="11">
    <source>
        <dbReference type="ARBA" id="ARBA00023170"/>
    </source>
</evidence>
<keyword evidence="7" id="KW-0732">Signal</keyword>
<evidence type="ECO:0000256" key="12">
    <source>
        <dbReference type="ARBA" id="ARBA00023180"/>
    </source>
</evidence>
<evidence type="ECO:0000256" key="5">
    <source>
        <dbReference type="ARBA" id="ARBA00022614"/>
    </source>
</evidence>
<evidence type="ECO:0000256" key="2">
    <source>
        <dbReference type="ARBA" id="ARBA00004479"/>
    </source>
</evidence>
<accession>A0AAP0MXN5</accession>
<comment type="caution">
    <text evidence="14">The sequence shown here is derived from an EMBL/GenBank/DDBJ whole genome shotgun (WGS) entry which is preliminary data.</text>
</comment>
<dbReference type="Gene3D" id="3.80.10.10">
    <property type="entry name" value="Ribonuclease Inhibitor"/>
    <property type="match status" value="2"/>
</dbReference>
<dbReference type="EMBL" id="JBCGBO010000002">
    <property type="protein sequence ID" value="KAK9222663.1"/>
    <property type="molecule type" value="Genomic_DNA"/>
</dbReference>
<dbReference type="InterPro" id="IPR001611">
    <property type="entry name" value="Leu-rich_rpt"/>
</dbReference>
<name>A0AAP0MXN5_9ROSI</name>
<sequence>MIDLSHNLLQGRIPRSLANCTMLEFLDLGNNQIADLFPSWLGTLPELKVLMLQSNRFHGEIGEPDTGFVFPKLRIIDLSHNRFSGKLPSKYFQCWNAIKVANKSQLKYMQDQPGQSLNYILPSSSAYTFGYSLQYIYAYSITMVNKGIEMNYGKVSNFLTSIILSNNKLIGKIPTSISELKGLNCLNLSGNNLLGHIPSSLGNLTVLESLDLSNNNLSGEIPRQLAELTSLAVFDVSDNNLTGQIPQGKQFNTFENSSFEGNPGLCGKPLSRNCEISESSQKEDQDSESPFEFGWKTFTTRINACSCLCGSINAGSSLFNHVHLEWLSLSDNDFYLSKIPSGILNLSRLSHLNPSSSSFSGQISSEIVELSKFVSLDLSGNLFLKLQKTSLQNLAEDLTNLELFNLNEVNISSCIPHSSANLSSLTYFSLEACRSLGEVPVTIFQIPNVYFLNVRFNLKLAGCFTRI</sequence>
<dbReference type="SUPFAM" id="SSF52058">
    <property type="entry name" value="L domain-like"/>
    <property type="match status" value="2"/>
</dbReference>
<evidence type="ECO:0000256" key="1">
    <source>
        <dbReference type="ARBA" id="ARBA00004236"/>
    </source>
</evidence>
<dbReference type="Pfam" id="PF13855">
    <property type="entry name" value="LRR_8"/>
    <property type="match status" value="1"/>
</dbReference>
<evidence type="ECO:0000256" key="4">
    <source>
        <dbReference type="ARBA" id="ARBA00022475"/>
    </source>
</evidence>
<evidence type="ECO:0000256" key="9">
    <source>
        <dbReference type="ARBA" id="ARBA00022989"/>
    </source>
</evidence>
<dbReference type="FunFam" id="3.80.10.10:FF:000213">
    <property type="entry name" value="Tyrosine-sulfated glycopeptide receptor 1"/>
    <property type="match status" value="1"/>
</dbReference>
<evidence type="ECO:0000256" key="8">
    <source>
        <dbReference type="ARBA" id="ARBA00022737"/>
    </source>
</evidence>
<keyword evidence="15" id="KW-1185">Reference proteome</keyword>
<evidence type="ECO:0000256" key="10">
    <source>
        <dbReference type="ARBA" id="ARBA00023136"/>
    </source>
</evidence>
<dbReference type="Proteomes" id="UP001428341">
    <property type="component" value="Unassembled WGS sequence"/>
</dbReference>
<dbReference type="GO" id="GO:0005886">
    <property type="term" value="C:plasma membrane"/>
    <property type="evidence" value="ECO:0007669"/>
    <property type="project" value="UniProtKB-SubCell"/>
</dbReference>
<gene>
    <name evidence="14" type="ORF">WN944_011099</name>
</gene>
<dbReference type="Pfam" id="PF23211">
    <property type="entry name" value="LRR_LRWD1"/>
    <property type="match status" value="1"/>
</dbReference>
<evidence type="ECO:0000313" key="14">
    <source>
        <dbReference type="EMBL" id="KAK9222663.1"/>
    </source>
</evidence>
<protein>
    <recommendedName>
        <fullName evidence="13">Leucine-rich repeat and WD repeat-containing protein 1 LRR domain-containing protein</fullName>
    </recommendedName>
</protein>
<dbReference type="InterPro" id="IPR046956">
    <property type="entry name" value="RLP23-like"/>
</dbReference>
<dbReference type="PRINTS" id="PR00019">
    <property type="entry name" value="LEURICHRPT"/>
</dbReference>
<proteinExistence type="inferred from homology"/>
<evidence type="ECO:0000313" key="15">
    <source>
        <dbReference type="Proteomes" id="UP001428341"/>
    </source>
</evidence>
<dbReference type="Pfam" id="PF00560">
    <property type="entry name" value="LRR_1"/>
    <property type="match status" value="1"/>
</dbReference>
<evidence type="ECO:0000259" key="13">
    <source>
        <dbReference type="Pfam" id="PF23211"/>
    </source>
</evidence>
<keyword evidence="10" id="KW-0472">Membrane</keyword>
<dbReference type="InterPro" id="IPR056363">
    <property type="entry name" value="LRR_LRWD1_dom"/>
</dbReference>
<comment type="similarity">
    <text evidence="3">Belongs to the RLP family.</text>
</comment>
<dbReference type="PANTHER" id="PTHR48061">
    <property type="entry name" value="LEUCINE-RICH REPEAT RECEPTOR PROTEIN KINASE EMS1-LIKE-RELATED"/>
    <property type="match status" value="1"/>
</dbReference>
<keyword evidence="11" id="KW-0675">Receptor</keyword>
<keyword evidence="4" id="KW-1003">Cell membrane</keyword>
<dbReference type="AlphaFoldDB" id="A0AAP0MXN5"/>
<feature type="domain" description="Leucine-rich repeat and WD repeat-containing protein 1 LRR" evidence="13">
    <location>
        <begin position="180"/>
        <end position="266"/>
    </location>
</feature>
<keyword evidence="12" id="KW-0325">Glycoprotein</keyword>
<evidence type="ECO:0000256" key="6">
    <source>
        <dbReference type="ARBA" id="ARBA00022692"/>
    </source>
</evidence>
<dbReference type="InterPro" id="IPR032675">
    <property type="entry name" value="LRR_dom_sf"/>
</dbReference>
<comment type="subcellular location">
    <subcellularLocation>
        <location evidence="1">Cell membrane</location>
    </subcellularLocation>
    <subcellularLocation>
        <location evidence="2">Membrane</location>
        <topology evidence="2">Single-pass type I membrane protein</topology>
    </subcellularLocation>
</comment>
<evidence type="ECO:0000256" key="3">
    <source>
        <dbReference type="ARBA" id="ARBA00009592"/>
    </source>
</evidence>
<organism evidence="14 15">
    <name type="scientific">Citrus x changshan-huyou</name>
    <dbReference type="NCBI Taxonomy" id="2935761"/>
    <lineage>
        <taxon>Eukaryota</taxon>
        <taxon>Viridiplantae</taxon>
        <taxon>Streptophyta</taxon>
        <taxon>Embryophyta</taxon>
        <taxon>Tracheophyta</taxon>
        <taxon>Spermatophyta</taxon>
        <taxon>Magnoliopsida</taxon>
        <taxon>eudicotyledons</taxon>
        <taxon>Gunneridae</taxon>
        <taxon>Pentapetalae</taxon>
        <taxon>rosids</taxon>
        <taxon>malvids</taxon>
        <taxon>Sapindales</taxon>
        <taxon>Rutaceae</taxon>
        <taxon>Aurantioideae</taxon>
        <taxon>Citrus</taxon>
    </lineage>
</organism>
<dbReference type="PANTHER" id="PTHR48061:SF12">
    <property type="entry name" value="DISEASE RESISTANCE LIKE PROTEIN"/>
    <property type="match status" value="1"/>
</dbReference>